<organism evidence="11 12">
    <name type="scientific">Naganishia liquefaciens</name>
    <dbReference type="NCBI Taxonomy" id="104408"/>
    <lineage>
        <taxon>Eukaryota</taxon>
        <taxon>Fungi</taxon>
        <taxon>Dikarya</taxon>
        <taxon>Basidiomycota</taxon>
        <taxon>Agaricomycotina</taxon>
        <taxon>Tremellomycetes</taxon>
        <taxon>Filobasidiales</taxon>
        <taxon>Filobasidiaceae</taxon>
        <taxon>Naganishia</taxon>
    </lineage>
</organism>
<dbReference type="EC" id="2.4.1.-" evidence="10"/>
<comment type="caution">
    <text evidence="11">The sequence shown here is derived from an EMBL/GenBank/DDBJ whole genome shotgun (WGS) entry which is preliminary data.</text>
</comment>
<dbReference type="AlphaFoldDB" id="A0A8H3TR55"/>
<protein>
    <recommendedName>
        <fullName evidence="10">Mannosyltransferase</fullName>
        <ecNumber evidence="10">2.4.1.-</ecNumber>
    </recommendedName>
</protein>
<dbReference type="PANTHER" id="PTHR22760">
    <property type="entry name" value="GLYCOSYLTRANSFERASE"/>
    <property type="match status" value="1"/>
</dbReference>
<keyword evidence="12" id="KW-1185">Reference proteome</keyword>
<accession>A0A8H3TR55</accession>
<sequence length="692" mass="79036">MAHPSDRQQLRIRGSGTKLEKHAATLHNHNAGAHDEVDNHDLATQVYSTPRLRNVLFVCLAFRALLALVGQKTFFQPDEFYQSLEPAHRLVWGTGYETWEWRNSSLGDFQARQDSSETPLRASYGETDLMNEKTPGKGWTVKLRNRISQNPMLARLLLGSTDDDLPVSLEQYRPRPLNGLLRSWVWPLLFALPYWVLKVTGMDKVGLFLILAPRVPMIVLAGLTDFYTYRLAGRVLGRGYREAALFLSLTNLFHAHALTRMLTTSAETCLTVIALYYWPLPVVAEESRWNSKRSQQTRITQQKVVVGEKSLKTGRKKSPKQADDQEEENLVLSLTLSAMAFILRPTNIVLWSFLGTNAIVVGTAVIFASVCVDFAITGRWYFPFLTFLTYNLVFGIANFYGRSAWHYHLTQSLPILLSTAIPFCVSGLLYSYKRALNSRRAGQEYGAKLKLQNLRMRLFTSSVLFTLTVWSFIGHKEWRFLHPLLPILLLYPARHLVDRYRPPDGGLWTSYITCAQSFLRINRRSFLFLLLAPVLPFIYLSGFHGRAQVAVTDWLRQQAVEQPGMSVLFVMPCHSTPWMSHIHLKTRRDEKRWQFLTCEPLLRGDVEVDKTGVDAFYQDDRSDLDILLERARALPTHIALFGDLYSAQHDQSQTLATYDIVHSNPWNGFDALQDDARRRGGILILESKAVKV</sequence>
<feature type="transmembrane region" description="Helical" evidence="10">
    <location>
        <begin position="526"/>
        <end position="545"/>
    </location>
</feature>
<dbReference type="EMBL" id="BLZA01000013">
    <property type="protein sequence ID" value="GHJ85633.1"/>
    <property type="molecule type" value="Genomic_DNA"/>
</dbReference>
<evidence type="ECO:0000256" key="10">
    <source>
        <dbReference type="RuleBase" id="RU363075"/>
    </source>
</evidence>
<evidence type="ECO:0000256" key="7">
    <source>
        <dbReference type="ARBA" id="ARBA00022989"/>
    </source>
</evidence>
<evidence type="ECO:0000313" key="11">
    <source>
        <dbReference type="EMBL" id="GHJ85633.1"/>
    </source>
</evidence>
<dbReference type="PANTHER" id="PTHR22760:SF4">
    <property type="entry name" value="GPI MANNOSYLTRANSFERASE 3"/>
    <property type="match status" value="1"/>
</dbReference>
<evidence type="ECO:0000256" key="1">
    <source>
        <dbReference type="ARBA" id="ARBA00004477"/>
    </source>
</evidence>
<feature type="transmembrane region" description="Helical" evidence="10">
    <location>
        <begin position="413"/>
        <end position="433"/>
    </location>
</feature>
<dbReference type="GO" id="GO:0006506">
    <property type="term" value="P:GPI anchor biosynthetic process"/>
    <property type="evidence" value="ECO:0007669"/>
    <property type="project" value="TreeGrafter"/>
</dbReference>
<evidence type="ECO:0000256" key="8">
    <source>
        <dbReference type="ARBA" id="ARBA00023136"/>
    </source>
</evidence>
<keyword evidence="8 10" id="KW-0472">Membrane</keyword>
<comment type="function">
    <text evidence="9">Mannosyltransferase involved in glycosylphosphatidylinositol-anchor biosynthesis. Transfers the third mannose to Man2-GlcN-acyl-PI during GPI precursor assembly.</text>
</comment>
<feature type="transmembrane region" description="Helical" evidence="10">
    <location>
        <begin position="348"/>
        <end position="368"/>
    </location>
</feature>
<keyword evidence="6 10" id="KW-0256">Endoplasmic reticulum</keyword>
<evidence type="ECO:0000256" key="2">
    <source>
        <dbReference type="ARBA" id="ARBA00006065"/>
    </source>
</evidence>
<comment type="similarity">
    <text evidence="2">Belongs to the glycosyltransferase 22 family. PIGB subfamily.</text>
</comment>
<evidence type="ECO:0000256" key="3">
    <source>
        <dbReference type="ARBA" id="ARBA00022676"/>
    </source>
</evidence>
<keyword evidence="4" id="KW-0808">Transferase</keyword>
<dbReference type="Pfam" id="PF03901">
    <property type="entry name" value="Glyco_transf_22"/>
    <property type="match status" value="2"/>
</dbReference>
<evidence type="ECO:0000256" key="4">
    <source>
        <dbReference type="ARBA" id="ARBA00022679"/>
    </source>
</evidence>
<dbReference type="GO" id="GO:0005789">
    <property type="term" value="C:endoplasmic reticulum membrane"/>
    <property type="evidence" value="ECO:0007669"/>
    <property type="project" value="UniProtKB-SubCell"/>
</dbReference>
<comment type="subcellular location">
    <subcellularLocation>
        <location evidence="1 10">Endoplasmic reticulum membrane</location>
        <topology evidence="1 10">Multi-pass membrane protein</topology>
    </subcellularLocation>
</comment>
<dbReference type="GO" id="GO:0000026">
    <property type="term" value="F:alpha-1,2-mannosyltransferase activity"/>
    <property type="evidence" value="ECO:0007669"/>
    <property type="project" value="TreeGrafter"/>
</dbReference>
<name>A0A8H3TR55_9TREE</name>
<gene>
    <name evidence="11" type="ORF">NliqN6_2035</name>
</gene>
<evidence type="ECO:0000256" key="6">
    <source>
        <dbReference type="ARBA" id="ARBA00022824"/>
    </source>
</evidence>
<dbReference type="Proteomes" id="UP000620104">
    <property type="component" value="Unassembled WGS sequence"/>
</dbReference>
<keyword evidence="5 10" id="KW-0812">Transmembrane</keyword>
<keyword evidence="3 10" id="KW-0328">Glycosyltransferase</keyword>
<evidence type="ECO:0000313" key="12">
    <source>
        <dbReference type="Proteomes" id="UP000620104"/>
    </source>
</evidence>
<feature type="transmembrane region" description="Helical" evidence="10">
    <location>
        <begin position="454"/>
        <end position="473"/>
    </location>
</feature>
<proteinExistence type="inferred from homology"/>
<dbReference type="InterPro" id="IPR005599">
    <property type="entry name" value="GPI_mannosylTrfase"/>
</dbReference>
<dbReference type="OrthoDB" id="2593366at2759"/>
<evidence type="ECO:0000256" key="5">
    <source>
        <dbReference type="ARBA" id="ARBA00022692"/>
    </source>
</evidence>
<keyword evidence="7 10" id="KW-1133">Transmembrane helix</keyword>
<evidence type="ECO:0000256" key="9">
    <source>
        <dbReference type="ARBA" id="ARBA00024708"/>
    </source>
</evidence>
<reference evidence="11" key="1">
    <citation type="submission" date="2020-07" db="EMBL/GenBank/DDBJ databases">
        <title>Draft Genome Sequence of a Deep-Sea Yeast, Naganishia (Cryptococcus) liquefaciens strain N6.</title>
        <authorList>
            <person name="Han Y.W."/>
            <person name="Kajitani R."/>
            <person name="Morimoto H."/>
            <person name="Parhat M."/>
            <person name="Tsubouchi H."/>
            <person name="Bakenova O."/>
            <person name="Ogata M."/>
            <person name="Argunhan B."/>
            <person name="Aoki R."/>
            <person name="Kajiwara S."/>
            <person name="Itoh T."/>
            <person name="Iwasaki H."/>
        </authorList>
    </citation>
    <scope>NUCLEOTIDE SEQUENCE</scope>
    <source>
        <strain evidence="11">N6</strain>
    </source>
</reference>
<feature type="transmembrane region" description="Helical" evidence="10">
    <location>
        <begin position="380"/>
        <end position="401"/>
    </location>
</feature>